<comment type="caution">
    <text evidence="1">The sequence shown here is derived from an EMBL/GenBank/DDBJ whole genome shotgun (WGS) entry which is preliminary data.</text>
</comment>
<evidence type="ECO:0000313" key="2">
    <source>
        <dbReference type="Proteomes" id="UP001562457"/>
    </source>
</evidence>
<name>A0ABQ0D476_9HELI</name>
<organism evidence="1 2">
    <name type="scientific">Helicobacter trogontum</name>
    <dbReference type="NCBI Taxonomy" id="50960"/>
    <lineage>
        <taxon>Bacteria</taxon>
        <taxon>Pseudomonadati</taxon>
        <taxon>Campylobacterota</taxon>
        <taxon>Epsilonproteobacteria</taxon>
        <taxon>Campylobacterales</taxon>
        <taxon>Helicobacteraceae</taxon>
        <taxon>Helicobacter</taxon>
    </lineage>
</organism>
<keyword evidence="2" id="KW-1185">Reference proteome</keyword>
<dbReference type="RefSeq" id="WP_369607432.1">
    <property type="nucleotide sequence ID" value="NZ_BAAFHN010000024.1"/>
</dbReference>
<dbReference type="Proteomes" id="UP001562457">
    <property type="component" value="Unassembled WGS sequence"/>
</dbReference>
<evidence type="ECO:0000313" key="1">
    <source>
        <dbReference type="EMBL" id="GAB0173141.1"/>
    </source>
</evidence>
<reference evidence="1 2" key="1">
    <citation type="submission" date="2024-06" db="EMBL/GenBank/DDBJ databases">
        <title>Draft genome sequence of Helicobacter trogontum NHP16-4001.</title>
        <authorList>
            <person name="Rimbara E."/>
            <person name="Suzuki M."/>
        </authorList>
    </citation>
    <scope>NUCLEOTIDE SEQUENCE [LARGE SCALE GENOMIC DNA]</scope>
    <source>
        <strain evidence="1 2">NHP16-4001</strain>
    </source>
</reference>
<protein>
    <submittedName>
        <fullName evidence="1">Uncharacterized protein</fullName>
    </submittedName>
</protein>
<sequence>MRIFLFDLDLVEYFALSCRQYALKLYGDYFLARVSSVEKNMVSNTLENISIEKSILSVNCEL</sequence>
<proteinExistence type="predicted"/>
<gene>
    <name evidence="1" type="ORF">NHP164001_11570</name>
</gene>
<accession>A0ABQ0D476</accession>
<dbReference type="EMBL" id="BAAFHN010000024">
    <property type="protein sequence ID" value="GAB0173141.1"/>
    <property type="molecule type" value="Genomic_DNA"/>
</dbReference>